<dbReference type="PIRSF" id="PIRSF000521">
    <property type="entry name" value="Transaminase_4ab_Lys_Orn"/>
    <property type="match status" value="1"/>
</dbReference>
<feature type="binding site" evidence="9">
    <location>
        <begin position="316"/>
        <end position="317"/>
    </location>
    <ligand>
        <name>pyridoxal 5'-phosphate</name>
        <dbReference type="ChEBI" id="CHEBI:597326"/>
    </ligand>
</feature>
<evidence type="ECO:0000256" key="2">
    <source>
        <dbReference type="ARBA" id="ARBA00005063"/>
    </source>
</evidence>
<keyword evidence="7 9" id="KW-0663">Pyridoxal phosphate</keyword>
<dbReference type="PANTHER" id="PTHR42684:SF3">
    <property type="entry name" value="ADENOSYLMETHIONINE-8-AMINO-7-OXONONANOATE AMINOTRANSFERASE"/>
    <property type="match status" value="1"/>
</dbReference>
<sequence>MVNMTELSARDLKHIWHPCMQMKDFETQPLLEIRSAKGCYLYTNHGRLIDGIASWWCKSLGHSHPAVIHAISEQLVKFEHVISANTTHPLMVELAEKLAEITGKQRIFFASDGSSAVEIAMKLSLHANQIKGNNQRTEFAALKNSYHGETLAALSVSDLGVYSKPYQGMGTKCHFIEHIPYFNADEPHDNDYVQQCWNQTVVFLEPIKHALSAILVEPLVQGSGGMLCYSPAYLHLLANWAKENDIYLIADEIMTGIGRTGSWLACSQADVSPDLICLSKGLTGGTIPFSCVMINEEIYQLFYDDYHKGKSFLHSHTHSGNALAIAAALATLNTIEQDGLLEKASSLGVFMREQLNQIAEETGYLKNVRGIGAIAAADMPFPLEMRLGKQLEQEALSRGALLRPLGHTVYWLPPLNIEQETIVKLGEITLNSIMAVCS</sequence>
<dbReference type="EC" id="2.6.1.62" evidence="9"/>
<dbReference type="GO" id="GO:0004015">
    <property type="term" value="F:adenosylmethionine-8-amino-7-oxononanoate transaminase activity"/>
    <property type="evidence" value="ECO:0007669"/>
    <property type="project" value="UniProtKB-EC"/>
</dbReference>
<evidence type="ECO:0000256" key="4">
    <source>
        <dbReference type="ARBA" id="ARBA00022679"/>
    </source>
</evidence>
<dbReference type="Pfam" id="PF00202">
    <property type="entry name" value="Aminotran_3"/>
    <property type="match status" value="1"/>
</dbReference>
<evidence type="ECO:0000313" key="11">
    <source>
        <dbReference type="Proteomes" id="UP001595758"/>
    </source>
</evidence>
<evidence type="ECO:0000256" key="9">
    <source>
        <dbReference type="HAMAP-Rule" id="MF_00834"/>
    </source>
</evidence>
<dbReference type="InterPro" id="IPR005814">
    <property type="entry name" value="Aminotrans_3"/>
</dbReference>
<comment type="catalytic activity">
    <reaction evidence="8 9">
        <text>(8S)-8-amino-7-oxononanoate + S-adenosyl-L-methionine = S-adenosyl-4-methylsulfanyl-2-oxobutanoate + (7R,8S)-7,8-diammoniononanoate</text>
        <dbReference type="Rhea" id="RHEA:16861"/>
        <dbReference type="ChEBI" id="CHEBI:16490"/>
        <dbReference type="ChEBI" id="CHEBI:59789"/>
        <dbReference type="ChEBI" id="CHEBI:149468"/>
        <dbReference type="ChEBI" id="CHEBI:149469"/>
        <dbReference type="EC" id="2.6.1.62"/>
    </reaction>
</comment>
<accession>A0ABV8CBI6</accession>
<dbReference type="NCBIfam" id="TIGR00508">
    <property type="entry name" value="bioA"/>
    <property type="match status" value="1"/>
</dbReference>
<proteinExistence type="inferred from homology"/>
<feature type="binding site" evidence="9">
    <location>
        <position position="315"/>
    </location>
    <ligand>
        <name>substrate</name>
    </ligand>
</feature>
<feature type="binding site" evidence="9">
    <location>
        <position position="403"/>
    </location>
    <ligand>
        <name>substrate</name>
    </ligand>
</feature>
<feature type="binding site" evidence="9">
    <location>
        <position position="280"/>
    </location>
    <ligand>
        <name>substrate</name>
    </ligand>
</feature>
<keyword evidence="3 9" id="KW-0032">Aminotransferase</keyword>
<comment type="subcellular location">
    <subcellularLocation>
        <location evidence="9">Cytoplasm</location>
    </subcellularLocation>
</comment>
<feature type="binding site" evidence="9">
    <location>
        <position position="146"/>
    </location>
    <ligand>
        <name>substrate</name>
    </ligand>
</feature>
<dbReference type="PROSITE" id="PS00600">
    <property type="entry name" value="AA_TRANSFER_CLASS_3"/>
    <property type="match status" value="1"/>
</dbReference>
<evidence type="ECO:0000313" key="10">
    <source>
        <dbReference type="EMBL" id="MFC3907547.1"/>
    </source>
</evidence>
<evidence type="ECO:0000256" key="7">
    <source>
        <dbReference type="ARBA" id="ARBA00022898"/>
    </source>
</evidence>
<keyword evidence="4 9" id="KW-0808">Transferase</keyword>
<dbReference type="HAMAP" id="MF_00834">
    <property type="entry name" value="BioA"/>
    <property type="match status" value="1"/>
</dbReference>
<comment type="pathway">
    <text evidence="2 9">Cofactor biosynthesis; biotin biosynthesis; 7,8-diaminononanoate from 8-amino-7-oxononanoate (SAM route): step 1/1.</text>
</comment>
<dbReference type="InterPro" id="IPR015421">
    <property type="entry name" value="PyrdxlP-dep_Trfase_major"/>
</dbReference>
<reference evidence="11" key="1">
    <citation type="journal article" date="2019" name="Int. J. Syst. Evol. Microbiol.">
        <title>The Global Catalogue of Microorganisms (GCM) 10K type strain sequencing project: providing services to taxonomists for standard genome sequencing and annotation.</title>
        <authorList>
            <consortium name="The Broad Institute Genomics Platform"/>
            <consortium name="The Broad Institute Genome Sequencing Center for Infectious Disease"/>
            <person name="Wu L."/>
            <person name="Ma J."/>
        </authorList>
    </citation>
    <scope>NUCLEOTIDE SEQUENCE [LARGE SCALE GENOMIC DNA]</scope>
    <source>
        <strain evidence="11">CCUG 59858</strain>
    </source>
</reference>
<evidence type="ECO:0000256" key="5">
    <source>
        <dbReference type="ARBA" id="ARBA00022691"/>
    </source>
</evidence>
<dbReference type="InterPro" id="IPR015424">
    <property type="entry name" value="PyrdxlP-dep_Trfase"/>
</dbReference>
<comment type="subunit">
    <text evidence="9">Homodimer.</text>
</comment>
<dbReference type="SUPFAM" id="SSF53383">
    <property type="entry name" value="PLP-dependent transferases"/>
    <property type="match status" value="1"/>
</dbReference>
<comment type="caution">
    <text evidence="10">The sequence shown here is derived from an EMBL/GenBank/DDBJ whole genome shotgun (WGS) entry which is preliminary data.</text>
</comment>
<dbReference type="Gene3D" id="3.90.1150.10">
    <property type="entry name" value="Aspartate Aminotransferase, domain 1"/>
    <property type="match status" value="1"/>
</dbReference>
<keyword evidence="11" id="KW-1185">Reference proteome</keyword>
<comment type="cofactor">
    <cofactor evidence="1 9">
        <name>pyridoxal 5'-phosphate</name>
        <dbReference type="ChEBI" id="CHEBI:597326"/>
    </cofactor>
</comment>
<feature type="binding site" evidence="9">
    <location>
        <position position="251"/>
    </location>
    <ligand>
        <name>pyridoxal 5'-phosphate</name>
        <dbReference type="ChEBI" id="CHEBI:597326"/>
    </ligand>
</feature>
<comment type="similarity">
    <text evidence="9">Belongs to the class-III pyridoxal-phosphate-dependent aminotransferase family. BioA subfamily.</text>
</comment>
<evidence type="ECO:0000256" key="8">
    <source>
        <dbReference type="ARBA" id="ARBA00048449"/>
    </source>
</evidence>
<comment type="function">
    <text evidence="9">Catalyzes the transfer of the alpha-amino group from S-adenosyl-L-methionine (SAM) to 7-keto-8-aminopelargonic acid (KAPA) to form 7,8-diaminopelargonic acid (DAPA). It is the only aminotransferase known to utilize SAM as an amino donor.</text>
</comment>
<dbReference type="InterPro" id="IPR005815">
    <property type="entry name" value="BioA"/>
</dbReference>
<feature type="modified residue" description="N6-(pyridoxal phosphate)lysine" evidence="9">
    <location>
        <position position="280"/>
    </location>
</feature>
<dbReference type="EMBL" id="JBHSAB010000001">
    <property type="protein sequence ID" value="MFC3907547.1"/>
    <property type="molecule type" value="Genomic_DNA"/>
</dbReference>
<protein>
    <recommendedName>
        <fullName evidence="9">Adenosylmethionine-8-amino-7-oxononanoate aminotransferase</fullName>
        <ecNumber evidence="9">2.6.1.62</ecNumber>
    </recommendedName>
    <alternativeName>
        <fullName evidence="9">7,8-diamino-pelargonic acid aminotransferase</fullName>
        <shortName evidence="9">DAPA AT</shortName>
        <shortName evidence="9">DAPA aminotransferase</shortName>
    </alternativeName>
    <alternativeName>
        <fullName evidence="9">7,8-diaminononanoate synthase</fullName>
        <shortName evidence="9">DANS</shortName>
    </alternativeName>
    <alternativeName>
        <fullName evidence="9">Diaminopelargonic acid synthase</fullName>
    </alternativeName>
</protein>
<name>A0ABV8CBI6_9GAMM</name>
<evidence type="ECO:0000256" key="1">
    <source>
        <dbReference type="ARBA" id="ARBA00001933"/>
    </source>
</evidence>
<evidence type="ECO:0000256" key="6">
    <source>
        <dbReference type="ARBA" id="ARBA00022756"/>
    </source>
</evidence>
<dbReference type="CDD" id="cd00610">
    <property type="entry name" value="OAT_like"/>
    <property type="match status" value="1"/>
</dbReference>
<gene>
    <name evidence="9 10" type="primary">bioA</name>
    <name evidence="10" type="ORF">ACFORL_00455</name>
</gene>
<evidence type="ECO:0000256" key="3">
    <source>
        <dbReference type="ARBA" id="ARBA00022576"/>
    </source>
</evidence>
<keyword evidence="5 9" id="KW-0949">S-adenosyl-L-methionine</keyword>
<dbReference type="InterPro" id="IPR015422">
    <property type="entry name" value="PyrdxlP-dep_Trfase_small"/>
</dbReference>
<organism evidence="10 11">
    <name type="scientific">Legionella dresdenensis</name>
    <dbReference type="NCBI Taxonomy" id="450200"/>
    <lineage>
        <taxon>Bacteria</taxon>
        <taxon>Pseudomonadati</taxon>
        <taxon>Pseudomonadota</taxon>
        <taxon>Gammaproteobacteria</taxon>
        <taxon>Legionellales</taxon>
        <taxon>Legionellaceae</taxon>
        <taxon>Legionella</taxon>
    </lineage>
</organism>
<feature type="site" description="Participates in the substrate recognition with KAPA and in a stacking interaction with the adenine ring of SAM" evidence="9">
    <location>
        <position position="19"/>
    </location>
</feature>
<dbReference type="Proteomes" id="UP001595758">
    <property type="component" value="Unassembled WGS sequence"/>
</dbReference>
<dbReference type="PANTHER" id="PTHR42684">
    <property type="entry name" value="ADENOSYLMETHIONINE-8-AMINO-7-OXONONANOATE AMINOTRANSFERASE"/>
    <property type="match status" value="1"/>
</dbReference>
<keyword evidence="9" id="KW-0963">Cytoplasm</keyword>
<keyword evidence="6 9" id="KW-0093">Biotin biosynthesis</keyword>
<feature type="binding site" evidence="9">
    <location>
        <begin position="113"/>
        <end position="114"/>
    </location>
    <ligand>
        <name>pyridoxal 5'-phosphate</name>
        <dbReference type="ChEBI" id="CHEBI:597326"/>
    </ligand>
</feature>
<dbReference type="InterPro" id="IPR049704">
    <property type="entry name" value="Aminotrans_3_PPA_site"/>
</dbReference>
<dbReference type="RefSeq" id="WP_382340014.1">
    <property type="nucleotide sequence ID" value="NZ_JBHSAB010000001.1"/>
</dbReference>
<dbReference type="Gene3D" id="3.40.640.10">
    <property type="entry name" value="Type I PLP-dependent aspartate aminotransferase-like (Major domain)"/>
    <property type="match status" value="1"/>
</dbReference>
<feature type="binding site" evidence="9">
    <location>
        <position position="55"/>
    </location>
    <ligand>
        <name>substrate</name>
    </ligand>
</feature>